<dbReference type="PANTHER" id="PTHR43585">
    <property type="entry name" value="FUMIPYRROLE BIOSYNTHESIS PROTEIN C"/>
    <property type="match status" value="1"/>
</dbReference>
<evidence type="ECO:0000256" key="3">
    <source>
        <dbReference type="ARBA" id="ARBA00022840"/>
    </source>
</evidence>
<evidence type="ECO:0000256" key="4">
    <source>
        <dbReference type="PROSITE-ProRule" id="PRU00409"/>
    </source>
</evidence>
<dbReference type="EMBL" id="JABXJJ020000004">
    <property type="protein sequence ID" value="MDI5968549.1"/>
    <property type="molecule type" value="Genomic_DNA"/>
</dbReference>
<dbReference type="PROSITE" id="PS50975">
    <property type="entry name" value="ATP_GRASP"/>
    <property type="match status" value="1"/>
</dbReference>
<dbReference type="GO" id="GO:0016874">
    <property type="term" value="F:ligase activity"/>
    <property type="evidence" value="ECO:0007669"/>
    <property type="project" value="UniProtKB-KW"/>
</dbReference>
<keyword evidence="2 4" id="KW-0547">Nucleotide-binding</keyword>
<evidence type="ECO:0000256" key="2">
    <source>
        <dbReference type="ARBA" id="ARBA00022741"/>
    </source>
</evidence>
<dbReference type="GO" id="GO:0046872">
    <property type="term" value="F:metal ion binding"/>
    <property type="evidence" value="ECO:0007669"/>
    <property type="project" value="InterPro"/>
</dbReference>
<dbReference type="Pfam" id="PF13535">
    <property type="entry name" value="ATP-grasp_4"/>
    <property type="match status" value="1"/>
</dbReference>
<protein>
    <submittedName>
        <fullName evidence="6">ATP-grasp domain-containing protein</fullName>
    </submittedName>
</protein>
<dbReference type="Gene3D" id="3.30.470.20">
    <property type="entry name" value="ATP-grasp fold, B domain"/>
    <property type="match status" value="1"/>
</dbReference>
<dbReference type="RefSeq" id="WP_271315690.1">
    <property type="nucleotide sequence ID" value="NZ_JABXJJ020000004.1"/>
</dbReference>
<name>A0AA90KF58_9ACTN</name>
<dbReference type="PANTHER" id="PTHR43585:SF2">
    <property type="entry name" value="ATP-GRASP ENZYME FSQD"/>
    <property type="match status" value="1"/>
</dbReference>
<dbReference type="InterPro" id="IPR011761">
    <property type="entry name" value="ATP-grasp"/>
</dbReference>
<feature type="domain" description="ATP-grasp" evidence="5">
    <location>
        <begin position="114"/>
        <end position="310"/>
    </location>
</feature>
<sequence>MTPSTDVLIFSKRFIGGVRTVAQILTESGRRPVLVSDEPADVNRDACAAHIVVDWDADDLEQLVKAVDAAGVVPSAVVNFVEPLIGWQIRVTRHYGLPGGEAGREILLSKAKVREEMRRLGLSGVRFTAGPVGSLDARCVTGYPVIVKPAQDSGSSRLVRRADDAVQLDAHLREIGESAGAGLHVIVEQYVEGTEFSMDGPVTAGRFHALLVVEKTEHDERRHHDAGLRITPPPSEHVRRGAQELAGRITALCGGSEITSGWLHVEGRAARDGSVELIEINPRPGGGLHRAATIRTCGVDPIHASVLMALGVDEPMDGAAGLADRTRSDELLALLPFEADRTGVLVSATPLDELKRIPGVVDGYQFENFRVTSMDQENFFTETLITADSVEGLSEVARRVEAVFTFTFE</sequence>
<evidence type="ECO:0000256" key="1">
    <source>
        <dbReference type="ARBA" id="ARBA00022598"/>
    </source>
</evidence>
<comment type="caution">
    <text evidence="6">The sequence shown here is derived from an EMBL/GenBank/DDBJ whole genome shotgun (WGS) entry which is preliminary data.</text>
</comment>
<accession>A0AA90KF58</accession>
<reference evidence="6" key="1">
    <citation type="submission" date="2023-05" db="EMBL/GenBank/DDBJ databases">
        <title>Streptantibioticus silvisoli sp. nov., acidotolerant actinomycetes 1 from pine litter.</title>
        <authorList>
            <person name="Swiecimska M."/>
            <person name="Golinska P."/>
            <person name="Sangal V."/>
            <person name="Wachnowicz B."/>
            <person name="Goodfellow M."/>
        </authorList>
    </citation>
    <scope>NUCLEOTIDE SEQUENCE</scope>
    <source>
        <strain evidence="6">SL13</strain>
    </source>
</reference>
<dbReference type="SUPFAM" id="SSF56059">
    <property type="entry name" value="Glutathione synthetase ATP-binding domain-like"/>
    <property type="match status" value="1"/>
</dbReference>
<keyword evidence="3 4" id="KW-0067">ATP-binding</keyword>
<keyword evidence="1" id="KW-0436">Ligase</keyword>
<proteinExistence type="predicted"/>
<evidence type="ECO:0000259" key="5">
    <source>
        <dbReference type="PROSITE" id="PS50975"/>
    </source>
</evidence>
<evidence type="ECO:0000313" key="6">
    <source>
        <dbReference type="EMBL" id="MDI5968549.1"/>
    </source>
</evidence>
<dbReference type="InterPro" id="IPR052032">
    <property type="entry name" value="ATP-dep_AA_Ligase"/>
</dbReference>
<dbReference type="AlphaFoldDB" id="A0AA90KF58"/>
<dbReference type="GO" id="GO:0005524">
    <property type="term" value="F:ATP binding"/>
    <property type="evidence" value="ECO:0007669"/>
    <property type="project" value="UniProtKB-UniRule"/>
</dbReference>
<gene>
    <name evidence="6" type="ORF">POF50_004170</name>
</gene>
<organism evidence="6">
    <name type="scientific">Streptantibioticus silvisoli</name>
    <dbReference type="NCBI Taxonomy" id="2705255"/>
    <lineage>
        <taxon>Bacteria</taxon>
        <taxon>Bacillati</taxon>
        <taxon>Actinomycetota</taxon>
        <taxon>Actinomycetes</taxon>
        <taxon>Kitasatosporales</taxon>
        <taxon>Streptomycetaceae</taxon>
        <taxon>Streptantibioticus</taxon>
    </lineage>
</organism>